<dbReference type="EMBL" id="JAXIVS010000006">
    <property type="protein sequence ID" value="MDY7228738.1"/>
    <property type="molecule type" value="Genomic_DNA"/>
</dbReference>
<organism evidence="2 3">
    <name type="scientific">Hyalangium rubrum</name>
    <dbReference type="NCBI Taxonomy" id="3103134"/>
    <lineage>
        <taxon>Bacteria</taxon>
        <taxon>Pseudomonadati</taxon>
        <taxon>Myxococcota</taxon>
        <taxon>Myxococcia</taxon>
        <taxon>Myxococcales</taxon>
        <taxon>Cystobacterineae</taxon>
        <taxon>Archangiaceae</taxon>
        <taxon>Hyalangium</taxon>
    </lineage>
</organism>
<comment type="caution">
    <text evidence="2">The sequence shown here is derived from an EMBL/GenBank/DDBJ whole genome shotgun (WGS) entry which is preliminary data.</text>
</comment>
<name>A0ABU5H5J9_9BACT</name>
<evidence type="ECO:0008006" key="4">
    <source>
        <dbReference type="Google" id="ProtNLM"/>
    </source>
</evidence>
<feature type="region of interest" description="Disordered" evidence="1">
    <location>
        <begin position="1"/>
        <end position="27"/>
    </location>
</feature>
<dbReference type="Proteomes" id="UP001291309">
    <property type="component" value="Unassembled WGS sequence"/>
</dbReference>
<sequence length="56" mass="6101">MEKKTGKKLSLKSETIRSLTSSQGGHELKRGTTAITCTCPRTQECIANPDDTDYLG</sequence>
<keyword evidence="3" id="KW-1185">Reference proteome</keyword>
<evidence type="ECO:0000313" key="2">
    <source>
        <dbReference type="EMBL" id="MDY7228738.1"/>
    </source>
</evidence>
<feature type="compositionally biased region" description="Basic residues" evidence="1">
    <location>
        <begin position="1"/>
        <end position="10"/>
    </location>
</feature>
<feature type="compositionally biased region" description="Polar residues" evidence="1">
    <location>
        <begin position="12"/>
        <end position="24"/>
    </location>
</feature>
<dbReference type="RefSeq" id="WP_321547456.1">
    <property type="nucleotide sequence ID" value="NZ_JAXIVS010000006.1"/>
</dbReference>
<gene>
    <name evidence="2" type="ORF">SYV04_20105</name>
</gene>
<evidence type="ECO:0000313" key="3">
    <source>
        <dbReference type="Proteomes" id="UP001291309"/>
    </source>
</evidence>
<reference evidence="2 3" key="1">
    <citation type="submission" date="2023-12" db="EMBL/GenBank/DDBJ databases">
        <title>the genome sequence of Hyalangium sp. s54d21.</title>
        <authorList>
            <person name="Zhang X."/>
        </authorList>
    </citation>
    <scope>NUCLEOTIDE SEQUENCE [LARGE SCALE GENOMIC DNA]</scope>
    <source>
        <strain evidence="3">s54d21</strain>
    </source>
</reference>
<protein>
    <recommendedName>
        <fullName evidence="4">Bacteriocin</fullName>
    </recommendedName>
</protein>
<proteinExistence type="predicted"/>
<accession>A0ABU5H5J9</accession>
<evidence type="ECO:0000256" key="1">
    <source>
        <dbReference type="SAM" id="MobiDB-lite"/>
    </source>
</evidence>